<proteinExistence type="predicted"/>
<feature type="non-terminal residue" evidence="1">
    <location>
        <position position="66"/>
    </location>
</feature>
<dbReference type="Proteomes" id="UP000837857">
    <property type="component" value="Chromosome 1"/>
</dbReference>
<sequence length="66" mass="7536">MVHVSHGERNNWNPVDFLTPETYVLISNGITKLKGVLSFKFENNLFDMKKQIVNVKCRDTNANGLV</sequence>
<dbReference type="EMBL" id="OW152813">
    <property type="protein sequence ID" value="CAH2034333.1"/>
    <property type="molecule type" value="Genomic_DNA"/>
</dbReference>
<evidence type="ECO:0000313" key="1">
    <source>
        <dbReference type="EMBL" id="CAH2034333.1"/>
    </source>
</evidence>
<evidence type="ECO:0000313" key="2">
    <source>
        <dbReference type="Proteomes" id="UP000837857"/>
    </source>
</evidence>
<accession>A0ABN8HMK3</accession>
<reference evidence="1" key="1">
    <citation type="submission" date="2022-03" db="EMBL/GenBank/DDBJ databases">
        <authorList>
            <person name="Martin H S."/>
        </authorList>
    </citation>
    <scope>NUCLEOTIDE SEQUENCE</scope>
</reference>
<keyword evidence="2" id="KW-1185">Reference proteome</keyword>
<protein>
    <submittedName>
        <fullName evidence="1">Uncharacterized protein</fullName>
    </submittedName>
</protein>
<name>A0ABN8HMK3_9NEOP</name>
<organism evidence="1 2">
    <name type="scientific">Iphiclides podalirius</name>
    <name type="common">scarce swallowtail</name>
    <dbReference type="NCBI Taxonomy" id="110791"/>
    <lineage>
        <taxon>Eukaryota</taxon>
        <taxon>Metazoa</taxon>
        <taxon>Ecdysozoa</taxon>
        <taxon>Arthropoda</taxon>
        <taxon>Hexapoda</taxon>
        <taxon>Insecta</taxon>
        <taxon>Pterygota</taxon>
        <taxon>Neoptera</taxon>
        <taxon>Endopterygota</taxon>
        <taxon>Lepidoptera</taxon>
        <taxon>Glossata</taxon>
        <taxon>Ditrysia</taxon>
        <taxon>Papilionoidea</taxon>
        <taxon>Papilionidae</taxon>
        <taxon>Papilioninae</taxon>
        <taxon>Iphiclides</taxon>
    </lineage>
</organism>
<gene>
    <name evidence="1" type="ORF">IPOD504_LOCUS84</name>
</gene>